<dbReference type="RefSeq" id="WP_089205820.1">
    <property type="nucleotide sequence ID" value="NZ_FZOD01000003.1"/>
</dbReference>
<keyword evidence="3" id="KW-1185">Reference proteome</keyword>
<accession>A0A239BBK1</accession>
<feature type="region of interest" description="Disordered" evidence="1">
    <location>
        <begin position="47"/>
        <end position="69"/>
    </location>
</feature>
<sequence>MNDVQAYAIHQQKHTEMIAEAEVRRVTPRHPGTSRRLAARALHRLADRISPEPSRGHGHRPVPRVPTTV</sequence>
<proteinExistence type="predicted"/>
<dbReference type="EMBL" id="FZOD01000003">
    <property type="protein sequence ID" value="SNS05375.1"/>
    <property type="molecule type" value="Genomic_DNA"/>
</dbReference>
<gene>
    <name evidence="2" type="ORF">SAMN05216276_1003105</name>
</gene>
<dbReference type="Proteomes" id="UP000198282">
    <property type="component" value="Unassembled WGS sequence"/>
</dbReference>
<evidence type="ECO:0000313" key="3">
    <source>
        <dbReference type="Proteomes" id="UP000198282"/>
    </source>
</evidence>
<evidence type="ECO:0000256" key="1">
    <source>
        <dbReference type="SAM" id="MobiDB-lite"/>
    </source>
</evidence>
<organism evidence="2 3">
    <name type="scientific">Streptosporangium subroseum</name>
    <dbReference type="NCBI Taxonomy" id="106412"/>
    <lineage>
        <taxon>Bacteria</taxon>
        <taxon>Bacillati</taxon>
        <taxon>Actinomycetota</taxon>
        <taxon>Actinomycetes</taxon>
        <taxon>Streptosporangiales</taxon>
        <taxon>Streptosporangiaceae</taxon>
        <taxon>Streptosporangium</taxon>
    </lineage>
</organism>
<dbReference type="AlphaFoldDB" id="A0A239BBK1"/>
<protein>
    <submittedName>
        <fullName evidence="2">Uncharacterized protein</fullName>
    </submittedName>
</protein>
<reference evidence="2 3" key="1">
    <citation type="submission" date="2017-06" db="EMBL/GenBank/DDBJ databases">
        <authorList>
            <person name="Kim H.J."/>
            <person name="Triplett B.A."/>
        </authorList>
    </citation>
    <scope>NUCLEOTIDE SEQUENCE [LARGE SCALE GENOMIC DNA]</scope>
    <source>
        <strain evidence="2 3">CGMCC 4.2132</strain>
    </source>
</reference>
<name>A0A239BBK1_9ACTN</name>
<evidence type="ECO:0000313" key="2">
    <source>
        <dbReference type="EMBL" id="SNS05375.1"/>
    </source>
</evidence>